<accession>A0A1S2N3T2</accession>
<dbReference type="Proteomes" id="UP000180246">
    <property type="component" value="Unassembled WGS sequence"/>
</dbReference>
<dbReference type="PANTHER" id="PTHR33525:SF3">
    <property type="entry name" value="RIBONUCLEASE Y"/>
    <property type="match status" value="1"/>
</dbReference>
<feature type="domain" description="HDOD" evidence="1">
    <location>
        <begin position="38"/>
        <end position="232"/>
    </location>
</feature>
<evidence type="ECO:0000313" key="2">
    <source>
        <dbReference type="EMBL" id="OIJ39738.1"/>
    </source>
</evidence>
<organism evidence="2 3">
    <name type="scientific">Massilia timonae</name>
    <dbReference type="NCBI Taxonomy" id="47229"/>
    <lineage>
        <taxon>Bacteria</taxon>
        <taxon>Pseudomonadati</taxon>
        <taxon>Pseudomonadota</taxon>
        <taxon>Betaproteobacteria</taxon>
        <taxon>Burkholderiales</taxon>
        <taxon>Oxalobacteraceae</taxon>
        <taxon>Telluria group</taxon>
        <taxon>Massilia</taxon>
    </lineage>
</organism>
<dbReference type="AlphaFoldDB" id="A0A1S2N3T2"/>
<dbReference type="Pfam" id="PF08668">
    <property type="entry name" value="HDOD"/>
    <property type="match status" value="1"/>
</dbReference>
<reference evidence="2 3" key="1">
    <citation type="submission" date="2014-10" db="EMBL/GenBank/DDBJ databases">
        <authorList>
            <person name="Seo M.-J."/>
            <person name="Seok Y.J."/>
            <person name="Cha I.-T."/>
        </authorList>
    </citation>
    <scope>NUCLEOTIDE SEQUENCE [LARGE SCALE GENOMIC DNA]</scope>
    <source>
        <strain evidence="2 3">NEU</strain>
    </source>
</reference>
<comment type="caution">
    <text evidence="2">The sequence shown here is derived from an EMBL/GenBank/DDBJ whole genome shotgun (WGS) entry which is preliminary data.</text>
</comment>
<dbReference type="InterPro" id="IPR013976">
    <property type="entry name" value="HDOD"/>
</dbReference>
<dbReference type="RefSeq" id="WP_071363032.1">
    <property type="nucleotide sequence ID" value="NZ_JRYB01000001.1"/>
</dbReference>
<dbReference type="Gene3D" id="1.10.3210.10">
    <property type="entry name" value="Hypothetical protein af1432"/>
    <property type="match status" value="1"/>
</dbReference>
<dbReference type="SUPFAM" id="SSF109604">
    <property type="entry name" value="HD-domain/PDEase-like"/>
    <property type="match status" value="1"/>
</dbReference>
<dbReference type="PANTHER" id="PTHR33525">
    <property type="match status" value="1"/>
</dbReference>
<gene>
    <name evidence="2" type="ORF">LO55_4333</name>
</gene>
<proteinExistence type="predicted"/>
<dbReference type="InterPro" id="IPR052340">
    <property type="entry name" value="RNase_Y/CdgJ"/>
</dbReference>
<sequence>MTTQASITATAPAPSPHSAKSQATLALLWERIRRQGDMPGFTKAISAILASMRGEDERDFSMTQTVLSDPVLTQKVLRLANSSMYAAFGQHVNTISKAVLVLGTESIGHLALGLKLIEELSRSSPDTEAAHVEMEKAVLAGMVAQQLAADARSRDPEEAVVCSILHSLGRMMLTFYMPERWTRMREAAGEGREENAAREVLGLSLEEVGRATAAHWGLPRNLVAGMRRVEPGERFEGFAHEDWLAALGSMSTQAADALWADDAAGAEKVAQLAERFAPMLGLPASGILASIDKAKAEAASDLSIAPLAKPAEKRAQQAAATRKRIAGNKVLMSGVADMRDAGATATAGQMISMALETMHEGLSFTRSFAFLRNRREGRYSARLGLGEDVKAMLPKLAFDDVYEPNVFHAALGSDRVIFIENAHDTKFATKLPGWWKGTLAEARCFVIIPLSAHGQPAGFIYGDWDGTFPQVILSQTEFSLLNDLRALVVRTVERRHQMEAIVTRV</sequence>
<protein>
    <submittedName>
        <fullName evidence="2">HDOD domain protein</fullName>
    </submittedName>
</protein>
<dbReference type="EMBL" id="JRYB01000001">
    <property type="protein sequence ID" value="OIJ39738.1"/>
    <property type="molecule type" value="Genomic_DNA"/>
</dbReference>
<evidence type="ECO:0000313" key="3">
    <source>
        <dbReference type="Proteomes" id="UP000180246"/>
    </source>
</evidence>
<name>A0A1S2N3T2_9BURK</name>
<dbReference type="PROSITE" id="PS51833">
    <property type="entry name" value="HDOD"/>
    <property type="match status" value="1"/>
</dbReference>
<evidence type="ECO:0000259" key="1">
    <source>
        <dbReference type="PROSITE" id="PS51833"/>
    </source>
</evidence>